<feature type="binding site" evidence="11">
    <location>
        <position position="860"/>
    </location>
    <ligand>
        <name>thiamine diphosphate</name>
        <dbReference type="ChEBI" id="CHEBI:58937"/>
    </ligand>
</feature>
<dbReference type="SUPFAM" id="SSF52922">
    <property type="entry name" value="TK C-terminal domain-like"/>
    <property type="match status" value="1"/>
</dbReference>
<dbReference type="InterPro" id="IPR029061">
    <property type="entry name" value="THDP-binding"/>
</dbReference>
<evidence type="ECO:0000256" key="5">
    <source>
        <dbReference type="ARBA" id="ARBA00022982"/>
    </source>
</evidence>
<feature type="site" description="Important for catalytic activity" evidence="12">
    <location>
        <position position="142"/>
    </location>
</feature>
<evidence type="ECO:0000256" key="13">
    <source>
        <dbReference type="PIRSR" id="PIRSR000159-50"/>
    </source>
</evidence>
<keyword evidence="4 13" id="KW-0479">Metal-binding</keyword>
<keyword evidence="6 10" id="KW-0560">Oxidoreductase</keyword>
<dbReference type="AlphaFoldDB" id="A0A4Y3TTN7"/>
<dbReference type="Gene3D" id="3.40.50.920">
    <property type="match status" value="1"/>
</dbReference>
<feature type="binding site" evidence="13">
    <location>
        <position position="732"/>
    </location>
    <ligand>
        <name>[4Fe-4S] cluster</name>
        <dbReference type="ChEBI" id="CHEBI:49883"/>
        <label>1</label>
    </ligand>
</feature>
<feature type="binding site" evidence="13">
    <location>
        <position position="729"/>
    </location>
    <ligand>
        <name>[4Fe-4S] cluster</name>
        <dbReference type="ChEBI" id="CHEBI:49883"/>
        <label>1</label>
    </ligand>
</feature>
<dbReference type="GO" id="GO:0006979">
    <property type="term" value="P:response to oxidative stress"/>
    <property type="evidence" value="ECO:0007669"/>
    <property type="project" value="TreeGrafter"/>
</dbReference>
<dbReference type="Gene3D" id="3.40.50.970">
    <property type="match status" value="2"/>
</dbReference>
<dbReference type="Gene3D" id="3.30.70.20">
    <property type="match status" value="1"/>
</dbReference>
<dbReference type="EC" id="1.2.7.-" evidence="10"/>
<evidence type="ECO:0000256" key="7">
    <source>
        <dbReference type="ARBA" id="ARBA00023004"/>
    </source>
</evidence>
<protein>
    <recommendedName>
        <fullName evidence="10">Pyruvate-flavodoxin oxidoreductase</fullName>
        <ecNumber evidence="10">1.2.7.-</ecNumber>
    </recommendedName>
</protein>
<dbReference type="InterPro" id="IPR002880">
    <property type="entry name" value="Pyrv_Fd/Flavodoxin_OxRdtase_N"/>
</dbReference>
<feature type="binding site" evidence="13">
    <location>
        <position position="855"/>
    </location>
    <ligand>
        <name>[4Fe-4S] cluster</name>
        <dbReference type="ChEBI" id="CHEBI:49883"/>
        <label>3</label>
    </ligand>
</feature>
<feature type="compositionally biased region" description="Low complexity" evidence="14">
    <location>
        <begin position="22"/>
        <end position="33"/>
    </location>
</feature>
<feature type="compositionally biased region" description="Polar residues" evidence="14">
    <location>
        <begin position="1"/>
        <end position="21"/>
    </location>
</feature>
<keyword evidence="7 13" id="KW-0408">Iron</keyword>
<dbReference type="InterPro" id="IPR017900">
    <property type="entry name" value="4Fe4S_Fe_S_CS"/>
</dbReference>
<feature type="binding site" evidence="11">
    <location>
        <position position="142"/>
    </location>
    <ligand>
        <name>pyruvate</name>
        <dbReference type="ChEBI" id="CHEBI:15361"/>
    </ligand>
</feature>
<dbReference type="Gene3D" id="3.40.920.10">
    <property type="entry name" value="Pyruvate-ferredoxin oxidoreductase, PFOR, domain III"/>
    <property type="match status" value="1"/>
</dbReference>
<dbReference type="PANTHER" id="PTHR32154:SF0">
    <property type="entry name" value="PYRUVATE-FLAVODOXIN OXIDOREDUCTASE-RELATED"/>
    <property type="match status" value="1"/>
</dbReference>
<feature type="domain" description="4Fe-4S ferredoxin-type" evidence="15">
    <location>
        <begin position="773"/>
        <end position="802"/>
    </location>
</feature>
<dbReference type="GO" id="GO:0051539">
    <property type="term" value="F:4 iron, 4 sulfur cluster binding"/>
    <property type="evidence" value="ECO:0007669"/>
    <property type="project" value="UniProtKB-KW"/>
</dbReference>
<sequence length="1223" mass="132194">MMSIETTQASNAPTGIAASSPTDGAATAANGTTTTIDGNTAVAHVAYRLNEVCAIFPITPSSPMAELADVWASQGVTNLWGAVPVVQEMQAEGGAAGCVHGAVQSGALTTTFTASQGLMLMIPNMYKIAGELTSTVFHVAARALAAGASSIFGDHQDIMAVRQTGFALLGAANVQEGHDLAVIAQAATLRARVPFIHFTDGFRTSHEYNTLSILPDATIRAMIDDDLVYAHRARALSPDHPFIRGTWQNPDTYFQTREAVSPYYAKTPAIVQSAMDRFASLTGRQYSLFRYDGPQDAEHVVVSMGSGAEVVRETALWLNARGKAGQPSVGALQVLLYRPFSAEHFLAALPPGVKAIAVLDRTKEPGAPAEPLLADVLSVLAEAVADGRLEQMPRVIGGRYGLSSRDFHPGMARAVFDELARFKPRNHFTVGLVDDVSHSSLEYDETLDIEPEGTTRCLFFGLGADGTVGANKNSVEILGNLPGRYAQAYFDYDSHKSGAETASHLRFGATPIRAPYLVRHADFVACHKFEFLFRRDVLAAAREGGIFLLNSPYGPDEVWDRLPRRVQEQIISRRLAFYVIDASAVAQRVGLGLRVNTILQTCFFHLSNVLPADEAIRQIKAFIQKSYGDKGQRIVDLNNAAVDAALDALHAVKVPEQAAGTVAMPPIVPANAPAFVRAVTGEIMAGRGDLIPVSRIPADGTFPGGTTQYEKRNIAVEVPLWDPETCIQCGQCSIVCPHSVIRAKTYDAALLENAPGSFKSAPVNARGYPDSLFTLQFYVEDCTGCGVCVENCPAIAPDGQTRAINMGEKLPILQTERGNITFFETIPQMDRRRVNAANVRGVQFLEPLFEFSGACGGCGEAPYLKLISQLFGDRLQIANATGCSSIFAGNTPAHPWKANAQGRGVAWSNSLFEDNAEFGLGFRLAIDQQTEMARALSRKLSDRIGQDLVSALLDAPQRTESEFDLQRARVAALKEKLAGAADPDAKMLLSVVDCLVKRSVWIVGGDGWAYDIDYGGLDHVLAQGRNVNVLVLDTEVYSNTGGQSSKATPIGASAKFAAAGKTVPRKDLALQAIAYGYVYVAQIAIGANAEQALIALREAEAYDGPSIVLAYSQCIAHGIDMRTGMKQAARAVASGYWPLFRFDPTMRREGLNPFRLDSTRPRIPLEDYAYRELRYKTLARTNPENAAHLMHQAQAAANERYRIYEDLAARDGSRFLPHWEDVT</sequence>
<evidence type="ECO:0000259" key="15">
    <source>
        <dbReference type="PROSITE" id="PS51379"/>
    </source>
</evidence>
<keyword evidence="2 10" id="KW-0813">Transport</keyword>
<comment type="caution">
    <text evidence="16">The sequence shown here is derived from an EMBL/GenBank/DDBJ whole genome shotgun (WGS) entry which is preliminary data.</text>
</comment>
<evidence type="ECO:0000256" key="10">
    <source>
        <dbReference type="PIRNR" id="PIRNR000159"/>
    </source>
</evidence>
<dbReference type="FunFam" id="3.40.50.970:FF:000012">
    <property type="entry name" value="Pyruvate:ferredoxin (Flavodoxin) oxidoreductase"/>
    <property type="match status" value="1"/>
</dbReference>
<dbReference type="InterPro" id="IPR019456">
    <property type="entry name" value="Pyrv-flavodox_OxRtase_EKR"/>
</dbReference>
<dbReference type="FunFam" id="3.40.50.920:FF:000007">
    <property type="entry name" value="Pyruvate:ferredoxin (Flavodoxin) oxidoreductase"/>
    <property type="match status" value="1"/>
</dbReference>
<feature type="binding site" evidence="11">
    <location>
        <position position="59"/>
    </location>
    <ligand>
        <name>pyruvate</name>
        <dbReference type="ChEBI" id="CHEBI:15361"/>
    </ligand>
</feature>
<keyword evidence="17" id="KW-1185">Reference proteome</keyword>
<feature type="binding site" evidence="13">
    <location>
        <position position="785"/>
    </location>
    <ligand>
        <name>[4Fe-4S] cluster</name>
        <dbReference type="ChEBI" id="CHEBI:49883"/>
        <label>2</label>
    </ligand>
</feature>
<feature type="domain" description="4Fe-4S ferredoxin-type" evidence="15">
    <location>
        <begin position="717"/>
        <end position="746"/>
    </location>
</feature>
<dbReference type="Pfam" id="PF01558">
    <property type="entry name" value="POR"/>
    <property type="match status" value="1"/>
</dbReference>
<dbReference type="GO" id="GO:0016903">
    <property type="term" value="F:oxidoreductase activity, acting on the aldehyde or oxo group of donors"/>
    <property type="evidence" value="ECO:0007669"/>
    <property type="project" value="InterPro"/>
</dbReference>
<dbReference type="SUPFAM" id="SSF53323">
    <property type="entry name" value="Pyruvate-ferredoxin oxidoreductase, PFOR, domain III"/>
    <property type="match status" value="1"/>
</dbReference>
<evidence type="ECO:0000313" key="16">
    <source>
        <dbReference type="EMBL" id="GEB85202.1"/>
    </source>
</evidence>
<dbReference type="Pfam" id="PF01855">
    <property type="entry name" value="POR_N"/>
    <property type="match status" value="1"/>
</dbReference>
<accession>A0A4Y3TTN7</accession>
<dbReference type="GO" id="GO:0030976">
    <property type="term" value="F:thiamine pyrophosphate binding"/>
    <property type="evidence" value="ECO:0007669"/>
    <property type="project" value="InterPro"/>
</dbReference>
<feature type="binding site" evidence="11">
    <location>
        <position position="883"/>
    </location>
    <ligand>
        <name>thiamine diphosphate</name>
        <dbReference type="ChEBI" id="CHEBI:58937"/>
    </ligand>
</feature>
<dbReference type="SMART" id="SM00890">
    <property type="entry name" value="EKR"/>
    <property type="match status" value="1"/>
</dbReference>
<evidence type="ECO:0000256" key="4">
    <source>
        <dbReference type="ARBA" id="ARBA00022723"/>
    </source>
</evidence>
<gene>
    <name evidence="16" type="primary">nifJ-1</name>
    <name evidence="16" type="ORF">APE01nite_09990</name>
</gene>
<comment type="cofactor">
    <cofactor evidence="13">
        <name>[4Fe-4S] cluster</name>
        <dbReference type="ChEBI" id="CHEBI:49883"/>
    </cofactor>
    <text evidence="13">Binds 3 [4Fe-4S] clusters per subunit.</text>
</comment>
<feature type="binding site" evidence="13">
    <location>
        <position position="736"/>
    </location>
    <ligand>
        <name>[4Fe-4S] cluster</name>
        <dbReference type="ChEBI" id="CHEBI:49883"/>
        <label>2</label>
    </ligand>
</feature>
<feature type="binding site" evidence="11">
    <location>
        <position position="92"/>
    </location>
    <ligand>
        <name>thiamine diphosphate</name>
        <dbReference type="ChEBI" id="CHEBI:58937"/>
    </ligand>
</feature>
<dbReference type="SUPFAM" id="SSF54862">
    <property type="entry name" value="4Fe-4S ferredoxins"/>
    <property type="match status" value="1"/>
</dbReference>
<dbReference type="Proteomes" id="UP000317730">
    <property type="component" value="Unassembled WGS sequence"/>
</dbReference>
<proteinExistence type="inferred from homology"/>
<feature type="binding site" evidence="13">
    <location>
        <position position="726"/>
    </location>
    <ligand>
        <name>[4Fe-4S] cluster</name>
        <dbReference type="ChEBI" id="CHEBI:49883"/>
        <label>1</label>
    </ligand>
</feature>
<reference evidence="16 17" key="1">
    <citation type="submission" date="2019-06" db="EMBL/GenBank/DDBJ databases">
        <title>Whole genome shotgun sequence of Acetobacter peroxydans NBRC 13755.</title>
        <authorList>
            <person name="Hosoyama A."/>
            <person name="Uohara A."/>
            <person name="Ohji S."/>
            <person name="Ichikawa N."/>
        </authorList>
    </citation>
    <scope>NUCLEOTIDE SEQUENCE [LARGE SCALE GENOMIC DNA]</scope>
    <source>
        <strain evidence="16 17">NBRC 13755</strain>
    </source>
</reference>
<dbReference type="Pfam" id="PF12838">
    <property type="entry name" value="Fer4_7"/>
    <property type="match status" value="1"/>
</dbReference>
<name>A0A4Y3TTN7_9PROT</name>
<feature type="binding site" evidence="13">
    <location>
        <position position="858"/>
    </location>
    <ligand>
        <name>[4Fe-4S] cluster</name>
        <dbReference type="ChEBI" id="CHEBI:49883"/>
        <label>3</label>
    </ligand>
</feature>
<dbReference type="GO" id="GO:0005506">
    <property type="term" value="F:iron ion binding"/>
    <property type="evidence" value="ECO:0007669"/>
    <property type="project" value="InterPro"/>
</dbReference>
<feature type="binding site" evidence="13">
    <location>
        <position position="782"/>
    </location>
    <ligand>
        <name>[4Fe-4S] cluster</name>
        <dbReference type="ChEBI" id="CHEBI:49883"/>
        <label>2</label>
    </ligand>
</feature>
<dbReference type="PROSITE" id="PS51379">
    <property type="entry name" value="4FE4S_FER_2"/>
    <property type="match status" value="2"/>
</dbReference>
<comment type="function">
    <text evidence="10">Oxidoreductase required for the transfer of electrons from pyruvate to flavodoxin.</text>
</comment>
<evidence type="ECO:0000256" key="14">
    <source>
        <dbReference type="SAM" id="MobiDB-lite"/>
    </source>
</evidence>
<evidence type="ECO:0000256" key="3">
    <source>
        <dbReference type="ARBA" id="ARBA00022485"/>
    </source>
</evidence>
<evidence type="ECO:0000256" key="11">
    <source>
        <dbReference type="PIRSR" id="PIRSR000159-1"/>
    </source>
</evidence>
<keyword evidence="5 10" id="KW-0249">Electron transport</keyword>
<dbReference type="InterPro" id="IPR033412">
    <property type="entry name" value="PFOR_II"/>
</dbReference>
<feature type="binding site" evidence="11">
    <location>
        <begin position="1005"/>
        <end position="1008"/>
    </location>
    <ligand>
        <name>thiamine diphosphate</name>
        <dbReference type="ChEBI" id="CHEBI:58937"/>
    </ligand>
</feature>
<dbReference type="InterPro" id="IPR011766">
    <property type="entry name" value="TPP_enzyme_TPP-bd"/>
</dbReference>
<evidence type="ECO:0000256" key="8">
    <source>
        <dbReference type="ARBA" id="ARBA00023014"/>
    </source>
</evidence>
<dbReference type="Pfam" id="PF10371">
    <property type="entry name" value="EKR"/>
    <property type="match status" value="1"/>
</dbReference>
<keyword evidence="8 13" id="KW-0411">Iron-sulfur</keyword>
<dbReference type="InterPro" id="IPR009014">
    <property type="entry name" value="Transketo_C/PFOR_II"/>
</dbReference>
<dbReference type="InterPro" id="IPR019752">
    <property type="entry name" value="Pyrv/ketoisovalerate_OxRed_cat"/>
</dbReference>
<keyword evidence="16" id="KW-0670">Pyruvate</keyword>
<feature type="binding site" evidence="13">
    <location>
        <position position="792"/>
    </location>
    <ligand>
        <name>[4Fe-4S] cluster</name>
        <dbReference type="ChEBI" id="CHEBI:49883"/>
        <label>1</label>
    </ligand>
</feature>
<feature type="region of interest" description="Disordered" evidence="14">
    <location>
        <begin position="1"/>
        <end position="33"/>
    </location>
</feature>
<dbReference type="PIRSF" id="PIRSF000159">
    <property type="entry name" value="NifJ"/>
    <property type="match status" value="1"/>
</dbReference>
<feature type="site" description="Important for catalytic activity" evidence="12">
    <location>
        <position position="1039"/>
    </location>
</feature>
<feature type="binding site" evidence="13">
    <location>
        <position position="1114"/>
    </location>
    <ligand>
        <name>[4Fe-4S] cluster</name>
        <dbReference type="ChEBI" id="CHEBI:49883"/>
        <label>3</label>
    </ligand>
</feature>
<dbReference type="InterPro" id="IPR050722">
    <property type="entry name" value="Pyruvate:ferred/Flavod_OxRd"/>
</dbReference>
<dbReference type="InterPro" id="IPR017896">
    <property type="entry name" value="4Fe4S_Fe-S-bd"/>
</dbReference>
<feature type="binding site" evidence="13">
    <location>
        <position position="788"/>
    </location>
    <ligand>
        <name>[4Fe-4S] cluster</name>
        <dbReference type="ChEBI" id="CHEBI:49883"/>
        <label>2</label>
    </ligand>
</feature>
<keyword evidence="3 13" id="KW-0004">4Fe-4S</keyword>
<evidence type="ECO:0000313" key="17">
    <source>
        <dbReference type="Proteomes" id="UP000317730"/>
    </source>
</evidence>
<dbReference type="InterPro" id="IPR011895">
    <property type="entry name" value="Pyrv_flavodox_OxRed"/>
</dbReference>
<evidence type="ECO:0000256" key="12">
    <source>
        <dbReference type="PIRSR" id="PIRSR000159-2"/>
    </source>
</evidence>
<dbReference type="NCBIfam" id="TIGR02176">
    <property type="entry name" value="pyruv_ox_red"/>
    <property type="match status" value="1"/>
</dbReference>
<organism evidence="16 17">
    <name type="scientific">Acetobacter peroxydans</name>
    <dbReference type="NCBI Taxonomy" id="104098"/>
    <lineage>
        <taxon>Bacteria</taxon>
        <taxon>Pseudomonadati</taxon>
        <taxon>Pseudomonadota</taxon>
        <taxon>Alphaproteobacteria</taxon>
        <taxon>Acetobacterales</taxon>
        <taxon>Acetobacteraceae</taxon>
        <taxon>Acetobacter</taxon>
    </lineage>
</organism>
<dbReference type="InterPro" id="IPR037112">
    <property type="entry name" value="Pyrv-flavodox_OxR_EKR_sf"/>
</dbReference>
<dbReference type="CDD" id="cd07034">
    <property type="entry name" value="TPP_PYR_PFOR_IOR-alpha_like"/>
    <property type="match status" value="1"/>
</dbReference>
<dbReference type="GO" id="GO:0044281">
    <property type="term" value="P:small molecule metabolic process"/>
    <property type="evidence" value="ECO:0007669"/>
    <property type="project" value="UniProtKB-ARBA"/>
</dbReference>
<dbReference type="FunFam" id="3.40.920.10:FF:000001">
    <property type="entry name" value="Pyruvate:ferredoxin (Flavodoxin) oxidoreductase"/>
    <property type="match status" value="1"/>
</dbReference>
<dbReference type="GO" id="GO:0022900">
    <property type="term" value="P:electron transport chain"/>
    <property type="evidence" value="ECO:0007669"/>
    <property type="project" value="InterPro"/>
</dbReference>
<feature type="site" description="Important for catalytic activity" evidence="12">
    <location>
        <position position="92"/>
    </location>
</feature>
<dbReference type="SUPFAM" id="SSF52518">
    <property type="entry name" value="Thiamin diphosphate-binding fold (THDP-binding)"/>
    <property type="match status" value="2"/>
</dbReference>
<dbReference type="Pfam" id="PF17147">
    <property type="entry name" value="PFOR_II"/>
    <property type="match status" value="1"/>
</dbReference>
<comment type="similarity">
    <text evidence="1 10">Belongs to the pyruvate:ferredoxin/flavodoxin oxidoreductase family.</text>
</comment>
<dbReference type="PROSITE" id="PS00198">
    <property type="entry name" value="4FE4S_FER_1"/>
    <property type="match status" value="2"/>
</dbReference>
<dbReference type="Gene3D" id="4.10.780.10">
    <property type="entry name" value="Pyruvate-flavodoxin oxidoreductase, EKR domain"/>
    <property type="match status" value="1"/>
</dbReference>
<dbReference type="InterPro" id="IPR002869">
    <property type="entry name" value="Pyrv_flavodox_OxRed_cen"/>
</dbReference>
<evidence type="ECO:0000256" key="9">
    <source>
        <dbReference type="ARBA" id="ARBA00048963"/>
    </source>
</evidence>
<dbReference type="Pfam" id="PF02775">
    <property type="entry name" value="TPP_enzyme_C"/>
    <property type="match status" value="1"/>
</dbReference>
<feature type="binding site" evidence="13">
    <location>
        <position position="883"/>
    </location>
    <ligand>
        <name>[4Fe-4S] cluster</name>
        <dbReference type="ChEBI" id="CHEBI:49883"/>
        <label>3</label>
    </ligand>
</feature>
<dbReference type="EMBL" id="BJMV01000004">
    <property type="protein sequence ID" value="GEB85202.1"/>
    <property type="molecule type" value="Genomic_DNA"/>
</dbReference>
<dbReference type="CDD" id="cd03377">
    <property type="entry name" value="TPP_PFOR_PNO"/>
    <property type="match status" value="1"/>
</dbReference>
<dbReference type="RefSeq" id="WP_242008947.1">
    <property type="nucleotide sequence ID" value="NZ_BJMV01000004.1"/>
</dbReference>
<dbReference type="PANTHER" id="PTHR32154">
    <property type="entry name" value="PYRUVATE-FLAVODOXIN OXIDOREDUCTASE-RELATED"/>
    <property type="match status" value="1"/>
</dbReference>
<feature type="binding site" evidence="11">
    <location>
        <begin position="1034"/>
        <end position="1039"/>
    </location>
    <ligand>
        <name>thiamine diphosphate</name>
        <dbReference type="ChEBI" id="CHEBI:58937"/>
    </ligand>
</feature>
<feature type="site" description="Important for catalytic activity" evidence="12">
    <location>
        <position position="59"/>
    </location>
</feature>
<evidence type="ECO:0000256" key="6">
    <source>
        <dbReference type="ARBA" id="ARBA00023002"/>
    </source>
</evidence>
<evidence type="ECO:0000256" key="2">
    <source>
        <dbReference type="ARBA" id="ARBA00022448"/>
    </source>
</evidence>
<comment type="catalytic activity">
    <reaction evidence="9 10">
        <text>oxidized [flavodoxin] + pyruvate + CoA + 2 H(+) = reduced [flavodoxin] + acetyl-CoA + CO2</text>
        <dbReference type="Rhea" id="RHEA:44140"/>
        <dbReference type="Rhea" id="RHEA-COMP:10622"/>
        <dbReference type="Rhea" id="RHEA-COMP:10623"/>
        <dbReference type="ChEBI" id="CHEBI:15361"/>
        <dbReference type="ChEBI" id="CHEBI:15378"/>
        <dbReference type="ChEBI" id="CHEBI:16526"/>
        <dbReference type="ChEBI" id="CHEBI:57287"/>
        <dbReference type="ChEBI" id="CHEBI:57288"/>
        <dbReference type="ChEBI" id="CHEBI:57618"/>
        <dbReference type="ChEBI" id="CHEBI:58210"/>
    </reaction>
</comment>
<evidence type="ECO:0000256" key="1">
    <source>
        <dbReference type="ARBA" id="ARBA00009032"/>
    </source>
</evidence>